<organism evidence="4">
    <name type="scientific">uncultured Thiotrichaceae bacterium</name>
    <dbReference type="NCBI Taxonomy" id="298394"/>
    <lineage>
        <taxon>Bacteria</taxon>
        <taxon>Pseudomonadati</taxon>
        <taxon>Pseudomonadota</taxon>
        <taxon>Gammaproteobacteria</taxon>
        <taxon>Thiotrichales</taxon>
        <taxon>Thiotrichaceae</taxon>
        <taxon>environmental samples</taxon>
    </lineage>
</organism>
<feature type="compositionally biased region" description="Basic and acidic residues" evidence="1">
    <location>
        <begin position="298"/>
        <end position="310"/>
    </location>
</feature>
<name>A0A6S6TZU2_9GAMM</name>
<dbReference type="Pfam" id="PF13413">
    <property type="entry name" value="HTH_25"/>
    <property type="match status" value="1"/>
</dbReference>
<feature type="domain" description="Cytoskeleton protein RodZ-like C-terminal" evidence="3">
    <location>
        <begin position="446"/>
        <end position="516"/>
    </location>
</feature>
<dbReference type="Gene3D" id="1.10.260.40">
    <property type="entry name" value="lambda repressor-like DNA-binding domains"/>
    <property type="match status" value="1"/>
</dbReference>
<accession>A0A6S6TZU2</accession>
<feature type="compositionally biased region" description="Low complexity" evidence="1">
    <location>
        <begin position="314"/>
        <end position="361"/>
    </location>
</feature>
<dbReference type="PANTHER" id="PTHR34475">
    <property type="match status" value="1"/>
</dbReference>
<feature type="compositionally biased region" description="Acidic residues" evidence="1">
    <location>
        <begin position="362"/>
        <end position="372"/>
    </location>
</feature>
<evidence type="ECO:0000256" key="2">
    <source>
        <dbReference type="SAM" id="Phobius"/>
    </source>
</evidence>
<keyword evidence="2" id="KW-0472">Membrane</keyword>
<dbReference type="InterPro" id="IPR025194">
    <property type="entry name" value="RodZ-like_C"/>
</dbReference>
<dbReference type="EMBL" id="CACVAT010000359">
    <property type="protein sequence ID" value="CAA6821558.1"/>
    <property type="molecule type" value="Genomic_DNA"/>
</dbReference>
<sequence length="519" mass="55266">MTNKTTEQDMEAESVDNNNATMIEKPTESGDLTTEDTIKSTASELTETVEETQGTTDEAVDEALIPDTEEIDSPDHMIIAPGSLSRSLKRCRDEAGITVEGAAAELRLPLSVLKSLEEENFAELPDPPYIRGYLRSYARLNDSDPTNLINHYETLRGADPKDIASFTPITPRYQPDSKKAVSPTTIKLAGFSMIILLLVVLSMIPAVSQWASDTWKSFSEPQSQKLAAASAQDTEASGNSVTDEAQIAENAANSSDTSTSSNSDTAPADNSEQLPINQPADSDKHNEDVGTNDTDGTAEEKIADEEKTAEETSESASATEAESTETAQEDAAAAEQSTTADSTVTDSTTDTDAATENSAANSEEDGNGETTDDASATAQNAATDTTQDAATEEVAATAQDAATEETATQEQADAEKIAAEAQKAREKEAQQGEQFQQPIDGSVIIRLVFSQPVWMSIKNGRGKTIFSSLNAAGTTQELKATTPLQFKVGNAQGVKIYLNGQLIDQKPYTRGSVSTFRAN</sequence>
<dbReference type="GO" id="GO:0003677">
    <property type="term" value="F:DNA binding"/>
    <property type="evidence" value="ECO:0007669"/>
    <property type="project" value="InterPro"/>
</dbReference>
<evidence type="ECO:0000256" key="1">
    <source>
        <dbReference type="SAM" id="MobiDB-lite"/>
    </source>
</evidence>
<protein>
    <recommendedName>
        <fullName evidence="3">Cytoskeleton protein RodZ-like C-terminal domain-containing protein</fullName>
    </recommendedName>
</protein>
<dbReference type="InterPro" id="IPR010982">
    <property type="entry name" value="Lambda_DNA-bd_dom_sf"/>
</dbReference>
<feature type="region of interest" description="Disordered" evidence="1">
    <location>
        <begin position="1"/>
        <end position="57"/>
    </location>
</feature>
<dbReference type="Pfam" id="PF13464">
    <property type="entry name" value="RodZ_C"/>
    <property type="match status" value="1"/>
</dbReference>
<gene>
    <name evidence="4" type="ORF">HELGO_WM15879</name>
</gene>
<feature type="region of interest" description="Disordered" evidence="1">
    <location>
        <begin position="251"/>
        <end position="434"/>
    </location>
</feature>
<evidence type="ECO:0000259" key="3">
    <source>
        <dbReference type="Pfam" id="PF13464"/>
    </source>
</evidence>
<feature type="compositionally biased region" description="Low complexity" evidence="1">
    <location>
        <begin position="251"/>
        <end position="266"/>
    </location>
</feature>
<evidence type="ECO:0000313" key="4">
    <source>
        <dbReference type="EMBL" id="CAA6821558.1"/>
    </source>
</evidence>
<dbReference type="InterPro" id="IPR050400">
    <property type="entry name" value="Bact_Cytoskel_RodZ"/>
</dbReference>
<feature type="compositionally biased region" description="Low complexity" evidence="1">
    <location>
        <begin position="373"/>
        <end position="411"/>
    </location>
</feature>
<dbReference type="AlphaFoldDB" id="A0A6S6TZU2"/>
<feature type="transmembrane region" description="Helical" evidence="2">
    <location>
        <begin position="188"/>
        <end position="211"/>
    </location>
</feature>
<feature type="compositionally biased region" description="Polar residues" evidence="1">
    <location>
        <begin position="268"/>
        <end position="280"/>
    </location>
</feature>
<proteinExistence type="predicted"/>
<feature type="compositionally biased region" description="Basic and acidic residues" evidence="1">
    <location>
        <begin position="413"/>
        <end position="430"/>
    </location>
</feature>
<feature type="compositionally biased region" description="Polar residues" evidence="1">
    <location>
        <begin position="39"/>
        <end position="56"/>
    </location>
</feature>
<dbReference type="PANTHER" id="PTHR34475:SF1">
    <property type="entry name" value="CYTOSKELETON PROTEIN RODZ"/>
    <property type="match status" value="1"/>
</dbReference>
<keyword evidence="2" id="KW-0812">Transmembrane</keyword>
<reference evidence="4" key="1">
    <citation type="submission" date="2020-01" db="EMBL/GenBank/DDBJ databases">
        <authorList>
            <person name="Meier V. D."/>
            <person name="Meier V D."/>
        </authorList>
    </citation>
    <scope>NUCLEOTIDE SEQUENCE</scope>
    <source>
        <strain evidence="4">HLG_WM_MAG_09</strain>
    </source>
</reference>
<keyword evidence="2" id="KW-1133">Transmembrane helix</keyword>